<dbReference type="Gene3D" id="3.40.50.1820">
    <property type="entry name" value="alpha/beta hydrolase"/>
    <property type="match status" value="1"/>
</dbReference>
<dbReference type="SUPFAM" id="SSF53474">
    <property type="entry name" value="alpha/beta-Hydrolases"/>
    <property type="match status" value="1"/>
</dbReference>
<proteinExistence type="predicted"/>
<reference evidence="2" key="1">
    <citation type="submission" date="2016-10" db="EMBL/GenBank/DDBJ databases">
        <authorList>
            <person name="Varghese N."/>
            <person name="Submissions S."/>
        </authorList>
    </citation>
    <scope>NUCLEOTIDE SEQUENCE [LARGE SCALE GENOMIC DNA]</scope>
    <source>
        <strain evidence="2">DSM 43163</strain>
    </source>
</reference>
<protein>
    <recommendedName>
        <fullName evidence="3">Alpha/beta hydrolase family protein</fullName>
    </recommendedName>
</protein>
<dbReference type="InterPro" id="IPR029058">
    <property type="entry name" value="AB_hydrolase_fold"/>
</dbReference>
<dbReference type="Proteomes" id="UP000236723">
    <property type="component" value="Unassembled WGS sequence"/>
</dbReference>
<organism evidence="1 2">
    <name type="scientific">Thermomonospora echinospora</name>
    <dbReference type="NCBI Taxonomy" id="1992"/>
    <lineage>
        <taxon>Bacteria</taxon>
        <taxon>Bacillati</taxon>
        <taxon>Actinomycetota</taxon>
        <taxon>Actinomycetes</taxon>
        <taxon>Streptosporangiales</taxon>
        <taxon>Thermomonosporaceae</taxon>
        <taxon>Thermomonospora</taxon>
    </lineage>
</organism>
<gene>
    <name evidence="1" type="ORF">SAMN04489712_105221</name>
</gene>
<name>A0A1H6A566_9ACTN</name>
<dbReference type="Pfam" id="PF06821">
    <property type="entry name" value="Ser_hydrolase"/>
    <property type="match status" value="1"/>
</dbReference>
<dbReference type="RefSeq" id="WP_103938205.1">
    <property type="nucleotide sequence ID" value="NZ_FNVO01000005.1"/>
</dbReference>
<accession>A0A1H6A566</accession>
<dbReference type="InterPro" id="IPR010662">
    <property type="entry name" value="RBBP9/YdeN"/>
</dbReference>
<dbReference type="EMBL" id="FNVO01000005">
    <property type="protein sequence ID" value="SEG43879.1"/>
    <property type="molecule type" value="Genomic_DNA"/>
</dbReference>
<dbReference type="OrthoDB" id="9804993at2"/>
<evidence type="ECO:0000313" key="1">
    <source>
        <dbReference type="EMBL" id="SEG43879.1"/>
    </source>
</evidence>
<sequence length="179" mass="19582">MTTVLVLPGYENSGPEHWQSRWEREHPDHRRVEQRDWSFPLVDDWVSALDEAVAAEPGEVALVAHSLGCITAVRWAVADPERARDRVRGALLVAPADVERLPDLPLGSFAPIPRAALPFRTTVVGSRDDPYMSFDRTEEFAAAWGADLVDLGDAGHINADSGLGSWPRGRQLLAALLGA</sequence>
<dbReference type="GO" id="GO:0016787">
    <property type="term" value="F:hydrolase activity"/>
    <property type="evidence" value="ECO:0007669"/>
    <property type="project" value="InterPro"/>
</dbReference>
<keyword evidence="2" id="KW-1185">Reference proteome</keyword>
<evidence type="ECO:0000313" key="2">
    <source>
        <dbReference type="Proteomes" id="UP000236723"/>
    </source>
</evidence>
<dbReference type="AlphaFoldDB" id="A0A1H6A566"/>
<evidence type="ECO:0008006" key="3">
    <source>
        <dbReference type="Google" id="ProtNLM"/>
    </source>
</evidence>